<dbReference type="InterPro" id="IPR009061">
    <property type="entry name" value="DNA-bd_dom_put_sf"/>
</dbReference>
<dbReference type="Gene3D" id="1.10.10.10">
    <property type="entry name" value="Winged helix-like DNA-binding domain superfamily/Winged helix DNA-binding domain"/>
    <property type="match status" value="1"/>
</dbReference>
<sequence length="177" mass="19173">MGAEAVATATFLSEHPEELAPVVGFLAAHERRHGAAASPSYALVGVDEHDRIELPGAVHEALTKVVAALHAGKAVTVAPQTMTLTTQQAADLLGVSRPTIVRLINDNVLPAERIGNRHRLLLDDVLSYREERRKRQYDALVATADIGHDDDPDTIRKQLREARSAVAARRNKSAQPS</sequence>
<dbReference type="AlphaFoldDB" id="A0A1X1YG88"/>
<feature type="domain" description="Helix-turn-helix" evidence="1">
    <location>
        <begin position="84"/>
        <end position="133"/>
    </location>
</feature>
<dbReference type="GO" id="GO:0003677">
    <property type="term" value="F:DNA binding"/>
    <property type="evidence" value="ECO:0007669"/>
    <property type="project" value="InterPro"/>
</dbReference>
<dbReference type="Pfam" id="PF12728">
    <property type="entry name" value="HTH_17"/>
    <property type="match status" value="1"/>
</dbReference>
<evidence type="ECO:0000313" key="3">
    <source>
        <dbReference type="Proteomes" id="UP000193487"/>
    </source>
</evidence>
<dbReference type="EMBL" id="LQPE01000018">
    <property type="protein sequence ID" value="ORW10107.1"/>
    <property type="molecule type" value="Genomic_DNA"/>
</dbReference>
<organism evidence="2 3">
    <name type="scientific">Mycobacterium kyorinense</name>
    <dbReference type="NCBI Taxonomy" id="487514"/>
    <lineage>
        <taxon>Bacteria</taxon>
        <taxon>Bacillati</taxon>
        <taxon>Actinomycetota</taxon>
        <taxon>Actinomycetes</taxon>
        <taxon>Mycobacteriales</taxon>
        <taxon>Mycobacteriaceae</taxon>
        <taxon>Mycobacterium</taxon>
    </lineage>
</organism>
<accession>A0A1X1YG88</accession>
<dbReference type="NCBIfam" id="TIGR01764">
    <property type="entry name" value="excise"/>
    <property type="match status" value="1"/>
</dbReference>
<dbReference type="RefSeq" id="WP_045379903.1">
    <property type="nucleotide sequence ID" value="NZ_BBKA01000062.1"/>
</dbReference>
<evidence type="ECO:0000259" key="1">
    <source>
        <dbReference type="Pfam" id="PF12728"/>
    </source>
</evidence>
<dbReference type="SUPFAM" id="SSF46955">
    <property type="entry name" value="Putative DNA-binding domain"/>
    <property type="match status" value="1"/>
</dbReference>
<dbReference type="InterPro" id="IPR036388">
    <property type="entry name" value="WH-like_DNA-bd_sf"/>
</dbReference>
<name>A0A1X1YG88_9MYCO</name>
<evidence type="ECO:0000313" key="2">
    <source>
        <dbReference type="EMBL" id="ORW10107.1"/>
    </source>
</evidence>
<proteinExistence type="predicted"/>
<reference evidence="2 3" key="1">
    <citation type="submission" date="2016-01" db="EMBL/GenBank/DDBJ databases">
        <title>The new phylogeny of the genus Mycobacterium.</title>
        <authorList>
            <person name="Tarcisio F."/>
            <person name="Conor M."/>
            <person name="Antonella G."/>
            <person name="Elisabetta G."/>
            <person name="Giulia F.S."/>
            <person name="Sara T."/>
            <person name="Anna F."/>
            <person name="Clotilde B."/>
            <person name="Roberto B."/>
            <person name="Veronica D.S."/>
            <person name="Fabio R."/>
            <person name="Monica P."/>
            <person name="Olivier J."/>
            <person name="Enrico T."/>
            <person name="Nicola S."/>
        </authorList>
    </citation>
    <scope>NUCLEOTIDE SEQUENCE [LARGE SCALE GENOMIC DNA]</scope>
    <source>
        <strain evidence="2 3">DSM 45166</strain>
    </source>
</reference>
<dbReference type="OrthoDB" id="26212at2"/>
<dbReference type="InterPro" id="IPR041657">
    <property type="entry name" value="HTH_17"/>
</dbReference>
<protein>
    <submittedName>
        <fullName evidence="2">Excisionase</fullName>
    </submittedName>
</protein>
<keyword evidence="3" id="KW-1185">Reference proteome</keyword>
<dbReference type="InterPro" id="IPR010093">
    <property type="entry name" value="SinI_DNA-bd"/>
</dbReference>
<comment type="caution">
    <text evidence="2">The sequence shown here is derived from an EMBL/GenBank/DDBJ whole genome shotgun (WGS) entry which is preliminary data.</text>
</comment>
<dbReference type="Proteomes" id="UP000193487">
    <property type="component" value="Unassembled WGS sequence"/>
</dbReference>
<gene>
    <name evidence="2" type="ORF">AWC14_20540</name>
</gene>